<dbReference type="InterPro" id="IPR003148">
    <property type="entry name" value="RCK_N"/>
</dbReference>
<feature type="transmembrane region" description="Helical" evidence="10">
    <location>
        <begin position="187"/>
        <end position="211"/>
    </location>
</feature>
<dbReference type="Gene3D" id="1.20.1530.20">
    <property type="match status" value="1"/>
</dbReference>
<keyword evidence="4" id="KW-0633">Potassium transport</keyword>
<reference evidence="12 13" key="1">
    <citation type="submission" date="2020-06" db="EMBL/GenBank/DDBJ databases">
        <title>Sphingomonas hominis sp. nov., a member of the Sphingomonas, isolated from the hair of a 22-year-old girl.</title>
        <authorList>
            <person name="Zhang D.-F."/>
            <person name="Cui X.-W."/>
        </authorList>
    </citation>
    <scope>NUCLEOTIDE SEQUENCE [LARGE SCALE GENOMIC DNA]</scope>
    <source>
        <strain evidence="12 13">HHU CXW</strain>
    </source>
</reference>
<evidence type="ECO:0000256" key="8">
    <source>
        <dbReference type="ARBA" id="ARBA00023065"/>
    </source>
</evidence>
<name>A0ABX2JDM5_9SPHN</name>
<evidence type="ECO:0000256" key="3">
    <source>
        <dbReference type="ARBA" id="ARBA00022449"/>
    </source>
</evidence>
<keyword evidence="8" id="KW-0406">Ion transport</keyword>
<feature type="transmembrane region" description="Helical" evidence="10">
    <location>
        <begin position="330"/>
        <end position="349"/>
    </location>
</feature>
<dbReference type="InterPro" id="IPR038770">
    <property type="entry name" value="Na+/solute_symporter_sf"/>
</dbReference>
<protein>
    <submittedName>
        <fullName evidence="12">Cation:proton antiporter</fullName>
    </submittedName>
</protein>
<evidence type="ECO:0000256" key="5">
    <source>
        <dbReference type="ARBA" id="ARBA00022692"/>
    </source>
</evidence>
<keyword evidence="13" id="KW-1185">Reference proteome</keyword>
<feature type="transmembrane region" description="Helical" evidence="10">
    <location>
        <begin position="6"/>
        <end position="27"/>
    </location>
</feature>
<dbReference type="Pfam" id="PF02254">
    <property type="entry name" value="TrkA_N"/>
    <property type="match status" value="1"/>
</dbReference>
<dbReference type="RefSeq" id="WP_174192509.1">
    <property type="nucleotide sequence ID" value="NZ_JABULH010000001.1"/>
</dbReference>
<feature type="transmembrane region" description="Helical" evidence="10">
    <location>
        <begin position="60"/>
        <end position="78"/>
    </location>
</feature>
<gene>
    <name evidence="12" type="ORF">HRV97_04970</name>
</gene>
<evidence type="ECO:0000256" key="2">
    <source>
        <dbReference type="ARBA" id="ARBA00022448"/>
    </source>
</evidence>
<dbReference type="Proteomes" id="UP000621447">
    <property type="component" value="Unassembled WGS sequence"/>
</dbReference>
<evidence type="ECO:0000259" key="11">
    <source>
        <dbReference type="PROSITE" id="PS51201"/>
    </source>
</evidence>
<feature type="transmembrane region" description="Helical" evidence="10">
    <location>
        <begin position="117"/>
        <end position="136"/>
    </location>
</feature>
<feature type="transmembrane region" description="Helical" evidence="10">
    <location>
        <begin position="361"/>
        <end position="382"/>
    </location>
</feature>
<keyword evidence="7 10" id="KW-1133">Transmembrane helix</keyword>
<dbReference type="PRINTS" id="PR00335">
    <property type="entry name" value="KUPTAKETRKA"/>
</dbReference>
<evidence type="ECO:0000256" key="7">
    <source>
        <dbReference type="ARBA" id="ARBA00022989"/>
    </source>
</evidence>
<comment type="subcellular location">
    <subcellularLocation>
        <location evidence="1">Membrane</location>
        <topology evidence="1">Multi-pass membrane protein</topology>
    </subcellularLocation>
</comment>
<evidence type="ECO:0000313" key="12">
    <source>
        <dbReference type="EMBL" id="NTS64505.1"/>
    </source>
</evidence>
<feature type="transmembrane region" description="Helical" evidence="10">
    <location>
        <begin position="273"/>
        <end position="292"/>
    </location>
</feature>
<comment type="caution">
    <text evidence="12">The sequence shown here is derived from an EMBL/GenBank/DDBJ whole genome shotgun (WGS) entry which is preliminary data.</text>
</comment>
<evidence type="ECO:0000256" key="4">
    <source>
        <dbReference type="ARBA" id="ARBA00022538"/>
    </source>
</evidence>
<feature type="transmembrane region" description="Helical" evidence="10">
    <location>
        <begin position="90"/>
        <end position="111"/>
    </location>
</feature>
<keyword evidence="2" id="KW-0813">Transport</keyword>
<dbReference type="EMBL" id="JABULH010000001">
    <property type="protein sequence ID" value="NTS64505.1"/>
    <property type="molecule type" value="Genomic_DNA"/>
</dbReference>
<feature type="domain" description="RCK N-terminal" evidence="11">
    <location>
        <begin position="404"/>
        <end position="520"/>
    </location>
</feature>
<keyword evidence="3" id="KW-0050">Antiport</keyword>
<sequence>MEHAAGGSLLRDGFVLLGFALAFVLLFRRLGLGATLGYLVAGATVGPHVLGLVGDAEAKLGFAELGITMLLFIVGLELSPAKLWRLKEDIFALGALQVLACGAAITAILAFVAHFSIAAALALGMPLALSSTAQVLPMLQSAGRLRTPFGERAFSILLFQDLSIIPMITIIAAMSRNPAQATGPSGWMLGLYTILAIGGLIAAGRFVLTPLFRWIGNHGERELFVFAALFTVIASAALMELLGLSTALGAFVAGVMLADSPYRHELETDIEPFRSILLGLFFLAVGMMLDLATIAERPLFVVGMAGALIATKALVIFAIGRVFGMQWRQALALGLLLSQGGEFGFVLLTQAQNGFLIAPEAASVFGAIITLSMASTPFLMMATRRFGEAPIDSHGERDGPRADGANALVVGYGRFGQTVAQMLIASGVPVTLIDRDIEMIDIAAEFGAKVYFGDGTRLDLLRQAGASEAELILFCVDGDQIDAEWLESVHEAFPHASVYVRAFDRRALIKLKNGAARYVVREVLESAIKMARAAMQGLHISNEEIDRAEDMYRVRDRERLRLQIEAGDIRAARERIITQSERDAPISQGTGATT</sequence>
<dbReference type="InterPro" id="IPR036291">
    <property type="entry name" value="NAD(P)-bd_dom_sf"/>
</dbReference>
<evidence type="ECO:0000256" key="10">
    <source>
        <dbReference type="SAM" id="Phobius"/>
    </source>
</evidence>
<keyword evidence="5 10" id="KW-0812">Transmembrane</keyword>
<evidence type="ECO:0000256" key="9">
    <source>
        <dbReference type="ARBA" id="ARBA00023136"/>
    </source>
</evidence>
<evidence type="ECO:0000256" key="1">
    <source>
        <dbReference type="ARBA" id="ARBA00004141"/>
    </source>
</evidence>
<evidence type="ECO:0000256" key="6">
    <source>
        <dbReference type="ARBA" id="ARBA00022958"/>
    </source>
</evidence>
<dbReference type="InterPro" id="IPR006153">
    <property type="entry name" value="Cation/H_exchanger_TM"/>
</dbReference>
<accession>A0ABX2JDM5</accession>
<evidence type="ECO:0000313" key="13">
    <source>
        <dbReference type="Proteomes" id="UP000621447"/>
    </source>
</evidence>
<dbReference type="SUPFAM" id="SSF51735">
    <property type="entry name" value="NAD(P)-binding Rossmann-fold domains"/>
    <property type="match status" value="1"/>
</dbReference>
<keyword evidence="6" id="KW-0630">Potassium</keyword>
<dbReference type="Gene3D" id="3.40.50.720">
    <property type="entry name" value="NAD(P)-binding Rossmann-like Domain"/>
    <property type="match status" value="1"/>
</dbReference>
<feature type="transmembrane region" description="Helical" evidence="10">
    <location>
        <begin position="34"/>
        <end position="54"/>
    </location>
</feature>
<dbReference type="InterPro" id="IPR006036">
    <property type="entry name" value="K_uptake_TrkA"/>
</dbReference>
<dbReference type="PROSITE" id="PS51201">
    <property type="entry name" value="RCK_N"/>
    <property type="match status" value="1"/>
</dbReference>
<organism evidence="12 13">
    <name type="scientific">Sphingomonas hominis</name>
    <dbReference type="NCBI Taxonomy" id="2741495"/>
    <lineage>
        <taxon>Bacteria</taxon>
        <taxon>Pseudomonadati</taxon>
        <taxon>Pseudomonadota</taxon>
        <taxon>Alphaproteobacteria</taxon>
        <taxon>Sphingomonadales</taxon>
        <taxon>Sphingomonadaceae</taxon>
        <taxon>Sphingomonas</taxon>
    </lineage>
</organism>
<feature type="transmembrane region" description="Helical" evidence="10">
    <location>
        <begin position="299"/>
        <end position="324"/>
    </location>
</feature>
<keyword evidence="9 10" id="KW-0472">Membrane</keyword>
<feature type="transmembrane region" description="Helical" evidence="10">
    <location>
        <begin position="156"/>
        <end position="175"/>
    </location>
</feature>
<feature type="transmembrane region" description="Helical" evidence="10">
    <location>
        <begin position="223"/>
        <end position="253"/>
    </location>
</feature>
<proteinExistence type="predicted"/>
<dbReference type="PANTHER" id="PTHR46157">
    <property type="entry name" value="K(+) EFFLUX ANTIPORTER 3, CHLOROPLASTIC"/>
    <property type="match status" value="1"/>
</dbReference>
<dbReference type="Pfam" id="PF00999">
    <property type="entry name" value="Na_H_Exchanger"/>
    <property type="match status" value="1"/>
</dbReference>
<dbReference type="PANTHER" id="PTHR46157:SF8">
    <property type="entry name" value="GLUTATHIONE-REGULATED POTASSIUM-EFFLUX SYSTEM PROTEIN"/>
    <property type="match status" value="1"/>
</dbReference>